<dbReference type="AlphaFoldDB" id="A0A2W5FR33"/>
<dbReference type="Proteomes" id="UP000249739">
    <property type="component" value="Unassembled WGS sequence"/>
</dbReference>
<protein>
    <submittedName>
        <fullName evidence="2">Uncharacterized protein</fullName>
    </submittedName>
</protein>
<proteinExistence type="predicted"/>
<evidence type="ECO:0000313" key="2">
    <source>
        <dbReference type="EMBL" id="PZP57468.1"/>
    </source>
</evidence>
<feature type="region of interest" description="Disordered" evidence="1">
    <location>
        <begin position="275"/>
        <end position="299"/>
    </location>
</feature>
<feature type="region of interest" description="Disordered" evidence="1">
    <location>
        <begin position="517"/>
        <end position="541"/>
    </location>
</feature>
<comment type="caution">
    <text evidence="2">The sequence shown here is derived from an EMBL/GenBank/DDBJ whole genome shotgun (WGS) entry which is preliminary data.</text>
</comment>
<reference evidence="2 3" key="1">
    <citation type="submission" date="2017-08" db="EMBL/GenBank/DDBJ databases">
        <title>Infants hospitalized years apart are colonized by the same room-sourced microbial strains.</title>
        <authorList>
            <person name="Brooks B."/>
            <person name="Olm M.R."/>
            <person name="Firek B.A."/>
            <person name="Baker R."/>
            <person name="Thomas B.C."/>
            <person name="Morowitz M.J."/>
            <person name="Banfield J.F."/>
        </authorList>
    </citation>
    <scope>NUCLEOTIDE SEQUENCE [LARGE SCALE GENOMIC DNA]</scope>
    <source>
        <strain evidence="2">S2_006_000_R2_64</strain>
    </source>
</reference>
<gene>
    <name evidence="2" type="ORF">DI586_00085</name>
</gene>
<feature type="compositionally biased region" description="Low complexity" evidence="1">
    <location>
        <begin position="140"/>
        <end position="154"/>
    </location>
</feature>
<accession>A0A2W5FR33</accession>
<dbReference type="EMBL" id="QFOT01000001">
    <property type="protein sequence ID" value="PZP57468.1"/>
    <property type="molecule type" value="Genomic_DNA"/>
</dbReference>
<feature type="compositionally biased region" description="Low complexity" evidence="1">
    <location>
        <begin position="184"/>
        <end position="207"/>
    </location>
</feature>
<name>A0A2W5FR33_9BACT</name>
<sequence length="573" mass="61206">MVDARKGAIVAVTTTTIGAWDASNFADALLKHEKLLMPQGGPSMSVLEQVTKLKNNAPHLQRIASAWENNNGVLDGFANALNRNPEMLKKFREIAVRDGADGQMNTTTGIFSRYSQGGAQELQKAINVQHRQYYPNQYQANPAPAAKSAPADDPSPSRDKTPATPKRTADTEPAARRTAPGSETKVAPPVAATPAGAAPDTQPAAVAARPEKITQFDGDTANIVFQSAIGTASTIFGTEFKQQEDDLTKRLNEDPALRNKLADAINRDPELLKQLSSKDGGAGGFDQLAEGFDKRSPEQQEAIRNAFREPYKQLLQDPTLIGDSSFRTDIAKSAIGAVPITTAMVGREGGLVDQIGEKLHKMYPDLENEINTFKNQIKGDPKLQQQIADNLNNNPEFVAQMMSFDGEDSSGFMGSIKKMFGKSTIQDLLANPAKLANDSYVDSLSSKLSGEGGFMGSIMKFVQGLLDMIAPMFQKGAAALSMGNGRDLLGDLGGWAKDNLGLDFGTADNVTKVDHANGQIVDPNSPKPRTDDPQRPLQAPAQNAQMADVGKTIQNLQHQAPATGPSGGGVVGI</sequence>
<feature type="region of interest" description="Disordered" evidence="1">
    <location>
        <begin position="140"/>
        <end position="207"/>
    </location>
</feature>
<evidence type="ECO:0000256" key="1">
    <source>
        <dbReference type="SAM" id="MobiDB-lite"/>
    </source>
</evidence>
<feature type="compositionally biased region" description="Basic and acidic residues" evidence="1">
    <location>
        <begin position="155"/>
        <end position="175"/>
    </location>
</feature>
<organism evidence="2 3">
    <name type="scientific">Micavibrio aeruginosavorus</name>
    <dbReference type="NCBI Taxonomy" id="349221"/>
    <lineage>
        <taxon>Bacteria</taxon>
        <taxon>Pseudomonadati</taxon>
        <taxon>Bdellovibrionota</taxon>
        <taxon>Bdellovibrionia</taxon>
        <taxon>Bdellovibrionales</taxon>
        <taxon>Pseudobdellovibrionaceae</taxon>
        <taxon>Micavibrio</taxon>
    </lineage>
</organism>
<evidence type="ECO:0000313" key="3">
    <source>
        <dbReference type="Proteomes" id="UP000249739"/>
    </source>
</evidence>